<protein>
    <recommendedName>
        <fullName evidence="1">Protein kinase domain-containing protein</fullName>
    </recommendedName>
</protein>
<dbReference type="InterPro" id="IPR011009">
    <property type="entry name" value="Kinase-like_dom_sf"/>
</dbReference>
<evidence type="ECO:0000313" key="2">
    <source>
        <dbReference type="EMBL" id="OHS96571.1"/>
    </source>
</evidence>
<dbReference type="EMBL" id="MLAK01001168">
    <property type="protein sequence ID" value="OHS96571.1"/>
    <property type="molecule type" value="Genomic_DNA"/>
</dbReference>
<dbReference type="RefSeq" id="XP_068349708.1">
    <property type="nucleotide sequence ID" value="XM_068511315.1"/>
</dbReference>
<comment type="caution">
    <text evidence="2">The sequence shown here is derived from an EMBL/GenBank/DDBJ whole genome shotgun (WGS) entry which is preliminary data.</text>
</comment>
<dbReference type="GeneID" id="94846019"/>
<dbReference type="VEuPathDB" id="TrichDB:TRFO_37250"/>
<reference evidence="2" key="1">
    <citation type="submission" date="2016-10" db="EMBL/GenBank/DDBJ databases">
        <authorList>
            <person name="Benchimol M."/>
            <person name="Almeida L.G."/>
            <person name="Vasconcelos A.T."/>
            <person name="Perreira-Neves A."/>
            <person name="Rosa I.A."/>
            <person name="Tasca T."/>
            <person name="Bogo M.R."/>
            <person name="de Souza W."/>
        </authorList>
    </citation>
    <scope>NUCLEOTIDE SEQUENCE [LARGE SCALE GENOMIC DNA]</scope>
    <source>
        <strain evidence="2">K</strain>
    </source>
</reference>
<organism evidence="2 3">
    <name type="scientific">Tritrichomonas foetus</name>
    <dbReference type="NCBI Taxonomy" id="1144522"/>
    <lineage>
        <taxon>Eukaryota</taxon>
        <taxon>Metamonada</taxon>
        <taxon>Parabasalia</taxon>
        <taxon>Tritrichomonadida</taxon>
        <taxon>Tritrichomonadidae</taxon>
        <taxon>Tritrichomonas</taxon>
    </lineage>
</organism>
<evidence type="ECO:0000313" key="3">
    <source>
        <dbReference type="Proteomes" id="UP000179807"/>
    </source>
</evidence>
<dbReference type="GO" id="GO:0005524">
    <property type="term" value="F:ATP binding"/>
    <property type="evidence" value="ECO:0007669"/>
    <property type="project" value="InterPro"/>
</dbReference>
<dbReference type="InterPro" id="IPR000719">
    <property type="entry name" value="Prot_kinase_dom"/>
</dbReference>
<proteinExistence type="predicted"/>
<dbReference type="PANTHER" id="PTHR24362">
    <property type="entry name" value="SERINE/THREONINE-PROTEIN KINASE NEK"/>
    <property type="match status" value="1"/>
</dbReference>
<name>A0A1J4JG06_9EUKA</name>
<keyword evidence="3" id="KW-1185">Reference proteome</keyword>
<evidence type="ECO:0000259" key="1">
    <source>
        <dbReference type="PROSITE" id="PS50011"/>
    </source>
</evidence>
<dbReference type="Gene3D" id="1.10.510.10">
    <property type="entry name" value="Transferase(Phosphotransferase) domain 1"/>
    <property type="match status" value="2"/>
</dbReference>
<feature type="domain" description="Protein kinase" evidence="1">
    <location>
        <begin position="15"/>
        <end position="362"/>
    </location>
</feature>
<dbReference type="Proteomes" id="UP000179807">
    <property type="component" value="Unassembled WGS sequence"/>
</dbReference>
<gene>
    <name evidence="2" type="ORF">TRFO_37250</name>
</gene>
<accession>A0A1J4JG06</accession>
<sequence>MENTTNDGSPQEIDKDFQTVLEKKNFVYLYQLTENDAYHVVASNKYQMNFVCKRVSKSNSTSQGIYGEINALKMLNSQDIIKMYDFEITRNFVYIFFEFCPNGSLQDYIEKYGQLEGDTLVGVAKRLLFAVQYMHSKSCAHLNIRPSNILIDDYGRIKLSNFYNVQIFNINSFHQSVTCLPQSESPNPNNLQNHNNCYNNNILPNNNNTIQIENNFDAMNIKEEKKSPILQKQSYFQRRDANLRLNDTKDNLLFDQSAKKEGSKNLMKSILYKSPEILNNQTFDPFSADIWSLGVTFYYMATKRYPFLITKNFKDTHDLIRSGKVHFDSFPNKKFLSLIKQMLIIDPNSRPNASTLLNLPLFENVTRIDGKLLKVSRALSNDSGANSRRSMNVKSLIMNTKTPLNIPEPVNDVFTIDDDYQPPNAASNSNQVKNANNKINSTMIIPMNGAAIGQGVYLTSDENWNGSTELNSTKFVDGHKDKNEDKTEAVPRMNLYGNLMNDVDMNGCANVDCLEAERRLFPKNQSHARLSMCSQTIIGAMMFRDNRRRRKSALQVSAKLESFQKD</sequence>
<dbReference type="AlphaFoldDB" id="A0A1J4JG06"/>
<dbReference type="PANTHER" id="PTHR24362:SF309">
    <property type="entry name" value="PROTEIN KINASE DOMAIN-CONTAINING PROTEIN"/>
    <property type="match status" value="1"/>
</dbReference>
<dbReference type="SUPFAM" id="SSF56112">
    <property type="entry name" value="Protein kinase-like (PK-like)"/>
    <property type="match status" value="1"/>
</dbReference>
<dbReference type="GO" id="GO:0004672">
    <property type="term" value="F:protein kinase activity"/>
    <property type="evidence" value="ECO:0007669"/>
    <property type="project" value="InterPro"/>
</dbReference>
<dbReference type="PROSITE" id="PS50011">
    <property type="entry name" value="PROTEIN_KINASE_DOM"/>
    <property type="match status" value="1"/>
</dbReference>
<dbReference type="Pfam" id="PF00069">
    <property type="entry name" value="Pkinase"/>
    <property type="match status" value="2"/>
</dbReference>